<evidence type="ECO:0000313" key="2">
    <source>
        <dbReference type="Proteomes" id="UP001161580"/>
    </source>
</evidence>
<proteinExistence type="predicted"/>
<protein>
    <submittedName>
        <fullName evidence="1">Uncharacterized protein</fullName>
    </submittedName>
</protein>
<dbReference type="RefSeq" id="WP_311786981.1">
    <property type="nucleotide sequence ID" value="NZ_JALDYY010000007.1"/>
</dbReference>
<dbReference type="Proteomes" id="UP001161580">
    <property type="component" value="Unassembled WGS sequence"/>
</dbReference>
<sequence>MSSRSSKDLLSLSELETIASVLGSSGYSAAVLVRDPQLFNAAALLVNKLFAAGVTSPHELSRQLDRQFGKASQNMLLYSSPHARFAIQGLPNLSPNLRMPVS</sequence>
<comment type="caution">
    <text evidence="1">The sequence shown here is derived from an EMBL/GenBank/DDBJ whole genome shotgun (WGS) entry which is preliminary data.</text>
</comment>
<reference evidence="1" key="1">
    <citation type="submission" date="2022-03" db="EMBL/GenBank/DDBJ databases">
        <title>Fererhizobium litorale gen. nov., sp. nov., isolated from sandy sediments of the Sea of Japan seashore.</title>
        <authorList>
            <person name="Romanenko L."/>
            <person name="Kurilenko V."/>
            <person name="Otstavnykh N."/>
            <person name="Svetashev V."/>
            <person name="Tekutyeva L."/>
            <person name="Isaeva M."/>
            <person name="Mikhailov V."/>
        </authorList>
    </citation>
    <scope>NUCLEOTIDE SEQUENCE</scope>
    <source>
        <strain evidence="1">KMM 9576</strain>
    </source>
</reference>
<evidence type="ECO:0000313" key="1">
    <source>
        <dbReference type="EMBL" id="MDI7923869.1"/>
    </source>
</evidence>
<dbReference type="AlphaFoldDB" id="A0AAE3QIM8"/>
<keyword evidence="2" id="KW-1185">Reference proteome</keyword>
<accession>A0AAE3QIM8</accession>
<name>A0AAE3QIM8_9HYPH</name>
<gene>
    <name evidence="1" type="ORF">MRS75_17495</name>
</gene>
<organism evidence="1 2">
    <name type="scientific">Ferirhizobium litorale</name>
    <dbReference type="NCBI Taxonomy" id="2927786"/>
    <lineage>
        <taxon>Bacteria</taxon>
        <taxon>Pseudomonadati</taxon>
        <taxon>Pseudomonadota</taxon>
        <taxon>Alphaproteobacteria</taxon>
        <taxon>Hyphomicrobiales</taxon>
        <taxon>Rhizobiaceae</taxon>
        <taxon>Ferirhizobium</taxon>
    </lineage>
</organism>
<dbReference type="EMBL" id="JALDYZ010000010">
    <property type="protein sequence ID" value="MDI7923869.1"/>
    <property type="molecule type" value="Genomic_DNA"/>
</dbReference>